<accession>A0AAW0DVB6</accession>
<comment type="caution">
    <text evidence="1">The sequence shown here is derived from an EMBL/GenBank/DDBJ whole genome shotgun (WGS) entry which is preliminary data.</text>
</comment>
<proteinExistence type="predicted"/>
<reference evidence="1 2" key="1">
    <citation type="submission" date="2024-01" db="EMBL/GenBank/DDBJ databases">
        <title>A draft genome for a cacao thread blight-causing isolate of Paramarasmius palmivorus.</title>
        <authorList>
            <person name="Baruah I.K."/>
            <person name="Bukari Y."/>
            <person name="Amoako-Attah I."/>
            <person name="Meinhardt L.W."/>
            <person name="Bailey B.A."/>
            <person name="Cohen S.P."/>
        </authorList>
    </citation>
    <scope>NUCLEOTIDE SEQUENCE [LARGE SCALE GENOMIC DNA]</scope>
    <source>
        <strain evidence="1 2">GH-12</strain>
    </source>
</reference>
<evidence type="ECO:0000313" key="1">
    <source>
        <dbReference type="EMBL" id="KAK7056236.1"/>
    </source>
</evidence>
<gene>
    <name evidence="1" type="ORF">VNI00_002788</name>
</gene>
<dbReference type="AlphaFoldDB" id="A0AAW0DVB6"/>
<evidence type="ECO:0000313" key="2">
    <source>
        <dbReference type="Proteomes" id="UP001383192"/>
    </source>
</evidence>
<organism evidence="1 2">
    <name type="scientific">Paramarasmius palmivorus</name>
    <dbReference type="NCBI Taxonomy" id="297713"/>
    <lineage>
        <taxon>Eukaryota</taxon>
        <taxon>Fungi</taxon>
        <taxon>Dikarya</taxon>
        <taxon>Basidiomycota</taxon>
        <taxon>Agaricomycotina</taxon>
        <taxon>Agaricomycetes</taxon>
        <taxon>Agaricomycetidae</taxon>
        <taxon>Agaricales</taxon>
        <taxon>Marasmiineae</taxon>
        <taxon>Marasmiaceae</taxon>
        <taxon>Paramarasmius</taxon>
    </lineage>
</organism>
<sequence length="303" mass="35171">MPALPRELKTLFLNLYTPPLDGEPLNDDHEDACSVADSGYAEPELDFASYKHANTITINPFPWRDILSHHFNDYNTRKTSKQSAFPLQNISPFDTEEVIQELIWRAIQPLDSEDLETRKKTFKRVAALVLTGTEAFIQRFVDYLLGLFWQAWFVEARHPLFHDLRLRQYHLHLSINLAGLLASFYVHGSDYLQHTHFQTCVCVVMDQVFFYESVQALRLMIDVIGRSKSRFWGSGIEAERTKHEFAHTFRDNVTSARLPLGREWGVYQDGMTCLGKERFVRARVVNKEIRDMFLRLGVGDAAW</sequence>
<keyword evidence="2" id="KW-1185">Reference proteome</keyword>
<dbReference type="EMBL" id="JAYKXP010000007">
    <property type="protein sequence ID" value="KAK7056236.1"/>
    <property type="molecule type" value="Genomic_DNA"/>
</dbReference>
<protein>
    <submittedName>
        <fullName evidence="1">Uncharacterized protein</fullName>
    </submittedName>
</protein>
<dbReference type="Proteomes" id="UP001383192">
    <property type="component" value="Unassembled WGS sequence"/>
</dbReference>
<name>A0AAW0DVB6_9AGAR</name>